<dbReference type="AlphaFoldDB" id="A0A9D4FV20"/>
<reference evidence="2" key="1">
    <citation type="journal article" date="2019" name="bioRxiv">
        <title>The Genome of the Zebra Mussel, Dreissena polymorpha: A Resource for Invasive Species Research.</title>
        <authorList>
            <person name="McCartney M.A."/>
            <person name="Auch B."/>
            <person name="Kono T."/>
            <person name="Mallez S."/>
            <person name="Zhang Y."/>
            <person name="Obille A."/>
            <person name="Becker A."/>
            <person name="Abrahante J.E."/>
            <person name="Garbe J."/>
            <person name="Badalamenti J.P."/>
            <person name="Herman A."/>
            <person name="Mangelson H."/>
            <person name="Liachko I."/>
            <person name="Sullivan S."/>
            <person name="Sone E.D."/>
            <person name="Koren S."/>
            <person name="Silverstein K.A.T."/>
            <person name="Beckman K.B."/>
            <person name="Gohl D.M."/>
        </authorList>
    </citation>
    <scope>NUCLEOTIDE SEQUENCE</scope>
    <source>
        <strain evidence="2">Duluth1</strain>
        <tissue evidence="2">Whole animal</tissue>
    </source>
</reference>
<dbReference type="EMBL" id="JAIWYP010000006">
    <property type="protein sequence ID" value="KAH3805508.1"/>
    <property type="molecule type" value="Genomic_DNA"/>
</dbReference>
<proteinExistence type="predicted"/>
<keyword evidence="3" id="KW-1185">Reference proteome</keyword>
<organism evidence="2 3">
    <name type="scientific">Dreissena polymorpha</name>
    <name type="common">Zebra mussel</name>
    <name type="synonym">Mytilus polymorpha</name>
    <dbReference type="NCBI Taxonomy" id="45954"/>
    <lineage>
        <taxon>Eukaryota</taxon>
        <taxon>Metazoa</taxon>
        <taxon>Spiralia</taxon>
        <taxon>Lophotrochozoa</taxon>
        <taxon>Mollusca</taxon>
        <taxon>Bivalvia</taxon>
        <taxon>Autobranchia</taxon>
        <taxon>Heteroconchia</taxon>
        <taxon>Euheterodonta</taxon>
        <taxon>Imparidentia</taxon>
        <taxon>Neoheterodontei</taxon>
        <taxon>Myida</taxon>
        <taxon>Dreissenoidea</taxon>
        <taxon>Dreissenidae</taxon>
        <taxon>Dreissena</taxon>
    </lineage>
</organism>
<feature type="compositionally biased region" description="Polar residues" evidence="1">
    <location>
        <begin position="61"/>
        <end position="80"/>
    </location>
</feature>
<name>A0A9D4FV20_DREPO</name>
<protein>
    <submittedName>
        <fullName evidence="2">Uncharacterized protein</fullName>
    </submittedName>
</protein>
<evidence type="ECO:0000313" key="2">
    <source>
        <dbReference type="EMBL" id="KAH3805508.1"/>
    </source>
</evidence>
<gene>
    <name evidence="2" type="ORF">DPMN_133812</name>
</gene>
<sequence length="123" mass="13398">MTLSELTDKKSKYSQPDTTISLLDKTATSCGDNMNVYGVPSLLSPSFSIIHFLLMLSKATSLPSGRKSSPVSKGSRSLSSDFGRFNDTISSSVTGLDWDSELMELGFPEYKVQYGLTISRSII</sequence>
<feature type="region of interest" description="Disordered" evidence="1">
    <location>
        <begin position="61"/>
        <end position="84"/>
    </location>
</feature>
<dbReference type="Proteomes" id="UP000828390">
    <property type="component" value="Unassembled WGS sequence"/>
</dbReference>
<accession>A0A9D4FV20</accession>
<evidence type="ECO:0000256" key="1">
    <source>
        <dbReference type="SAM" id="MobiDB-lite"/>
    </source>
</evidence>
<comment type="caution">
    <text evidence="2">The sequence shown here is derived from an EMBL/GenBank/DDBJ whole genome shotgun (WGS) entry which is preliminary data.</text>
</comment>
<evidence type="ECO:0000313" key="3">
    <source>
        <dbReference type="Proteomes" id="UP000828390"/>
    </source>
</evidence>
<reference evidence="2" key="2">
    <citation type="submission" date="2020-11" db="EMBL/GenBank/DDBJ databases">
        <authorList>
            <person name="McCartney M.A."/>
            <person name="Auch B."/>
            <person name="Kono T."/>
            <person name="Mallez S."/>
            <person name="Becker A."/>
            <person name="Gohl D.M."/>
            <person name="Silverstein K.A.T."/>
            <person name="Koren S."/>
            <person name="Bechman K.B."/>
            <person name="Herman A."/>
            <person name="Abrahante J.E."/>
            <person name="Garbe J."/>
        </authorList>
    </citation>
    <scope>NUCLEOTIDE SEQUENCE</scope>
    <source>
        <strain evidence="2">Duluth1</strain>
        <tissue evidence="2">Whole animal</tissue>
    </source>
</reference>